<accession>A0A835GU70</accession>
<dbReference type="GO" id="GO:0016151">
    <property type="term" value="F:nickel cation binding"/>
    <property type="evidence" value="ECO:0007669"/>
    <property type="project" value="InterPro"/>
</dbReference>
<dbReference type="InterPro" id="IPR002669">
    <property type="entry name" value="UreD"/>
</dbReference>
<dbReference type="Proteomes" id="UP000631114">
    <property type="component" value="Unassembled WGS sequence"/>
</dbReference>
<organism evidence="3 4">
    <name type="scientific">Coptis chinensis</name>
    <dbReference type="NCBI Taxonomy" id="261450"/>
    <lineage>
        <taxon>Eukaryota</taxon>
        <taxon>Viridiplantae</taxon>
        <taxon>Streptophyta</taxon>
        <taxon>Embryophyta</taxon>
        <taxon>Tracheophyta</taxon>
        <taxon>Spermatophyta</taxon>
        <taxon>Magnoliopsida</taxon>
        <taxon>Ranunculales</taxon>
        <taxon>Ranunculaceae</taxon>
        <taxon>Coptidoideae</taxon>
        <taxon>Coptis</taxon>
    </lineage>
</organism>
<dbReference type="EMBL" id="JADFTS010000009">
    <property type="protein sequence ID" value="KAF9587645.1"/>
    <property type="molecule type" value="Genomic_DNA"/>
</dbReference>
<evidence type="ECO:0000313" key="3">
    <source>
        <dbReference type="EMBL" id="KAF9587645.1"/>
    </source>
</evidence>
<protein>
    <submittedName>
        <fullName evidence="3">Uncharacterized protein</fullName>
    </submittedName>
</protein>
<dbReference type="OrthoDB" id="5550464at2759"/>
<keyword evidence="4" id="KW-1185">Reference proteome</keyword>
<feature type="non-terminal residue" evidence="3">
    <location>
        <position position="89"/>
    </location>
</feature>
<reference evidence="3 4" key="1">
    <citation type="submission" date="2020-10" db="EMBL/GenBank/DDBJ databases">
        <title>The Coptis chinensis genome and diversification of protoberbering-type alkaloids.</title>
        <authorList>
            <person name="Wang B."/>
            <person name="Shu S."/>
            <person name="Song C."/>
            <person name="Liu Y."/>
        </authorList>
    </citation>
    <scope>NUCLEOTIDE SEQUENCE [LARGE SCALE GENOMIC DNA]</scope>
    <source>
        <strain evidence="3">HL-2020</strain>
        <tissue evidence="3">Leaf</tissue>
    </source>
</reference>
<dbReference type="PANTHER" id="PTHR33643">
    <property type="entry name" value="UREASE ACCESSORY PROTEIN D"/>
    <property type="match status" value="1"/>
</dbReference>
<evidence type="ECO:0000256" key="2">
    <source>
        <dbReference type="ARBA" id="ARBA00023186"/>
    </source>
</evidence>
<evidence type="ECO:0000256" key="1">
    <source>
        <dbReference type="ARBA" id="ARBA00007177"/>
    </source>
</evidence>
<keyword evidence="2" id="KW-0143">Chaperone</keyword>
<proteinExistence type="inferred from homology"/>
<comment type="similarity">
    <text evidence="1">Belongs to the UreD family.</text>
</comment>
<dbReference type="AlphaFoldDB" id="A0A835GU70"/>
<dbReference type="PANTHER" id="PTHR33643:SF1">
    <property type="entry name" value="UREASE ACCESSORY PROTEIN D"/>
    <property type="match status" value="1"/>
</dbReference>
<sequence length="89" mass="9878">TKLKEVQSQVQENVKRMMYEKLYTPTLGCKKRKSFGQTKPDMIVSCSAFGPKGTGGVARISTITTESVYRILHLQLASMDPLLGASPYH</sequence>
<evidence type="ECO:0000313" key="4">
    <source>
        <dbReference type="Proteomes" id="UP000631114"/>
    </source>
</evidence>
<gene>
    <name evidence="3" type="ORF">IFM89_004477</name>
</gene>
<name>A0A835GU70_9MAGN</name>
<comment type="caution">
    <text evidence="3">The sequence shown here is derived from an EMBL/GenBank/DDBJ whole genome shotgun (WGS) entry which is preliminary data.</text>
</comment>